<name>A0ABM8TTJ0_9BURK</name>
<evidence type="ECO:0000259" key="1">
    <source>
        <dbReference type="SMART" id="SM00846"/>
    </source>
</evidence>
<dbReference type="Proteomes" id="UP000672657">
    <property type="component" value="Unassembled WGS sequence"/>
</dbReference>
<dbReference type="PANTHER" id="PTHR42955:SF1">
    <property type="entry name" value="GLYCERALDEHYDE-3-PHOSPHATE DEHYDROGENASE"/>
    <property type="match status" value="1"/>
</dbReference>
<gene>
    <name evidence="2" type="primary">epd</name>
    <name evidence="2" type="ORF">LMG26411_06966</name>
</gene>
<dbReference type="PANTHER" id="PTHR42955">
    <property type="entry name" value="GLYCERALDEHYDE-3-PHOSPHATE DEHYDROGENASE"/>
    <property type="match status" value="1"/>
</dbReference>
<dbReference type="SUPFAM" id="SSF51735">
    <property type="entry name" value="NAD(P)-binding Rossmann-fold domains"/>
    <property type="match status" value="1"/>
</dbReference>
<proteinExistence type="predicted"/>
<dbReference type="Gene3D" id="3.40.50.720">
    <property type="entry name" value="NAD(P)-binding Rossmann-like Domain"/>
    <property type="match status" value="1"/>
</dbReference>
<dbReference type="GO" id="GO:0048001">
    <property type="term" value="F:erythrose-4-phosphate dehydrogenase activity"/>
    <property type="evidence" value="ECO:0007669"/>
    <property type="project" value="UniProtKB-EC"/>
</dbReference>
<dbReference type="SMART" id="SM00846">
    <property type="entry name" value="Gp_dh_N"/>
    <property type="match status" value="1"/>
</dbReference>
<dbReference type="InterPro" id="IPR036291">
    <property type="entry name" value="NAD(P)-bd_dom_sf"/>
</dbReference>
<keyword evidence="3" id="KW-1185">Reference proteome</keyword>
<dbReference type="EC" id="1.2.1.72" evidence="2"/>
<sequence>MAGNYPTAMLHGLGRFGLHWLRAWLDRPESGVRLIAIQDVHHSLASALRMLQGEAKPSFADCAIRAEDNCLCILKRGRKALRIPYWHGPAMTSPWLGQADWWLECSGAFSNGVASRPFLLGRTRRVIVSATCPGADQTLVFGHNDTTFDHAAGVLSYGSCTVNAFVPLAAWLHAEYGVVDAEVGVIHNVPAYKLSTHAHPQRRACTLEAEGPRLLPFLLPERFRVDYVLIPYTGVSLIDFRFDLARAVDEALLLDALEHACVAGPLQGLYALDARDAAPPAYAMRAESAVLLRQRARLRARLRGGRLVLPACFDNENSATRYLDLLESLVLQGA</sequence>
<evidence type="ECO:0000313" key="3">
    <source>
        <dbReference type="Proteomes" id="UP000672657"/>
    </source>
</evidence>
<dbReference type="InterPro" id="IPR052978">
    <property type="entry name" value="GAP_dehydrogenase"/>
</dbReference>
<evidence type="ECO:0000313" key="2">
    <source>
        <dbReference type="EMBL" id="CAG2159770.1"/>
    </source>
</evidence>
<organism evidence="2 3">
    <name type="scientific">Cupriavidus numazuensis</name>
    <dbReference type="NCBI Taxonomy" id="221992"/>
    <lineage>
        <taxon>Bacteria</taxon>
        <taxon>Pseudomonadati</taxon>
        <taxon>Pseudomonadota</taxon>
        <taxon>Betaproteobacteria</taxon>
        <taxon>Burkholderiales</taxon>
        <taxon>Burkholderiaceae</taxon>
        <taxon>Cupriavidus</taxon>
    </lineage>
</organism>
<comment type="caution">
    <text evidence="2">The sequence shown here is derived from an EMBL/GenBank/DDBJ whole genome shotgun (WGS) entry which is preliminary data.</text>
</comment>
<reference evidence="2 3" key="1">
    <citation type="submission" date="2021-03" db="EMBL/GenBank/DDBJ databases">
        <authorList>
            <person name="Peeters C."/>
        </authorList>
    </citation>
    <scope>NUCLEOTIDE SEQUENCE [LARGE SCALE GENOMIC DNA]</scope>
    <source>
        <strain evidence="2 3">LMG 26411</strain>
    </source>
</reference>
<dbReference type="InterPro" id="IPR020828">
    <property type="entry name" value="GlycerAld_3-P_DH_NAD(P)-bd"/>
</dbReference>
<dbReference type="SUPFAM" id="SSF55347">
    <property type="entry name" value="Glyceraldehyde-3-phosphate dehydrogenase-like, C-terminal domain"/>
    <property type="match status" value="1"/>
</dbReference>
<accession>A0ABM8TTJ0</accession>
<dbReference type="EMBL" id="CAJPVI010000064">
    <property type="protein sequence ID" value="CAG2159770.1"/>
    <property type="molecule type" value="Genomic_DNA"/>
</dbReference>
<dbReference type="Gene3D" id="3.30.360.10">
    <property type="entry name" value="Dihydrodipicolinate Reductase, domain 2"/>
    <property type="match status" value="1"/>
</dbReference>
<feature type="domain" description="Glyceraldehyde 3-phosphate dehydrogenase NAD(P) binding" evidence="1">
    <location>
        <begin position="9"/>
        <end position="160"/>
    </location>
</feature>
<keyword evidence="2" id="KW-0560">Oxidoreductase</keyword>
<protein>
    <submittedName>
        <fullName evidence="2">D-erythrose-4-phosphate dehydrogenase</fullName>
        <ecNumber evidence="2">1.2.1.72</ecNumber>
    </submittedName>
</protein>